<gene>
    <name evidence="1" type="ORF">KIH74_08645</name>
</gene>
<evidence type="ECO:0000313" key="2">
    <source>
        <dbReference type="Proteomes" id="UP001197247"/>
    </source>
</evidence>
<dbReference type="Proteomes" id="UP001197247">
    <property type="component" value="Unassembled WGS sequence"/>
</dbReference>
<keyword evidence="2" id="KW-1185">Reference proteome</keyword>
<reference evidence="1 2" key="1">
    <citation type="submission" date="2021-05" db="EMBL/GenBank/DDBJ databases">
        <title>Kineosporia and Streptomyces sp. nov. two new marine actinobacteria isolated from Coral.</title>
        <authorList>
            <person name="Buangrab K."/>
            <person name="Sutthacheep M."/>
            <person name="Yeemin T."/>
            <person name="Harunari E."/>
            <person name="Igarashi Y."/>
            <person name="Kanchanasin P."/>
            <person name="Tanasupawat S."/>
            <person name="Phongsopitanun W."/>
        </authorList>
    </citation>
    <scope>NUCLEOTIDE SEQUENCE [LARGE SCALE GENOMIC DNA]</scope>
    <source>
        <strain evidence="1 2">J2-2</strain>
    </source>
</reference>
<evidence type="ECO:0000313" key="1">
    <source>
        <dbReference type="EMBL" id="MBT0768992.1"/>
    </source>
</evidence>
<name>A0ABS5TD36_9ACTN</name>
<dbReference type="EMBL" id="JAHBAY010000003">
    <property type="protein sequence ID" value="MBT0768992.1"/>
    <property type="molecule type" value="Genomic_DNA"/>
</dbReference>
<comment type="caution">
    <text evidence="1">The sequence shown here is derived from an EMBL/GenBank/DDBJ whole genome shotgun (WGS) entry which is preliminary data.</text>
</comment>
<organism evidence="1 2">
    <name type="scientific">Kineosporia corallincola</name>
    <dbReference type="NCBI Taxonomy" id="2835133"/>
    <lineage>
        <taxon>Bacteria</taxon>
        <taxon>Bacillati</taxon>
        <taxon>Actinomycetota</taxon>
        <taxon>Actinomycetes</taxon>
        <taxon>Kineosporiales</taxon>
        <taxon>Kineosporiaceae</taxon>
        <taxon>Kineosporia</taxon>
    </lineage>
</organism>
<dbReference type="RefSeq" id="WP_214155285.1">
    <property type="nucleotide sequence ID" value="NZ_JAHBAY010000003.1"/>
</dbReference>
<sequence length="223" mass="24264">MVLGAGTDVDLRGNREVRIGDFTFRRSDFSFAMETRIDLERVATAPPALWAVTELMAAPDDVLRRDRAVAAMLAAGEPRPHESVFELSSVRIESAAMPGLTLLFGPGAPAAYLLTHDVELADRLAARAGRLARALAEVLCPQPDGGRADVDLARRARQAVERFGPELVHPGLSYRADHEGGGYAIVRADRSPGLPVTEMYRKLSAWVRRPESRRLMPEPGSVG</sequence>
<accession>A0ABS5TD36</accession>
<protein>
    <submittedName>
        <fullName evidence="1">Uncharacterized protein</fullName>
    </submittedName>
</protein>
<proteinExistence type="predicted"/>